<accession>A0A0E9UJI1</accession>
<evidence type="ECO:0000313" key="1">
    <source>
        <dbReference type="EMBL" id="JAH65148.1"/>
    </source>
</evidence>
<reference evidence="1" key="2">
    <citation type="journal article" date="2015" name="Fish Shellfish Immunol.">
        <title>Early steps in the European eel (Anguilla anguilla)-Vibrio vulnificus interaction in the gills: Role of the RtxA13 toxin.</title>
        <authorList>
            <person name="Callol A."/>
            <person name="Pajuelo D."/>
            <person name="Ebbesson L."/>
            <person name="Teles M."/>
            <person name="MacKenzie S."/>
            <person name="Amaro C."/>
        </authorList>
    </citation>
    <scope>NUCLEOTIDE SEQUENCE</scope>
</reference>
<dbReference type="EMBL" id="GBXM01043429">
    <property type="protein sequence ID" value="JAH65148.1"/>
    <property type="molecule type" value="Transcribed_RNA"/>
</dbReference>
<protein>
    <submittedName>
        <fullName evidence="1">Uncharacterized protein</fullName>
    </submittedName>
</protein>
<reference evidence="1" key="1">
    <citation type="submission" date="2014-11" db="EMBL/GenBank/DDBJ databases">
        <authorList>
            <person name="Amaro Gonzalez C."/>
        </authorList>
    </citation>
    <scope>NUCLEOTIDE SEQUENCE</scope>
</reference>
<name>A0A0E9UJI1_ANGAN</name>
<proteinExistence type="predicted"/>
<organism evidence="1">
    <name type="scientific">Anguilla anguilla</name>
    <name type="common">European freshwater eel</name>
    <name type="synonym">Muraena anguilla</name>
    <dbReference type="NCBI Taxonomy" id="7936"/>
    <lineage>
        <taxon>Eukaryota</taxon>
        <taxon>Metazoa</taxon>
        <taxon>Chordata</taxon>
        <taxon>Craniata</taxon>
        <taxon>Vertebrata</taxon>
        <taxon>Euteleostomi</taxon>
        <taxon>Actinopterygii</taxon>
        <taxon>Neopterygii</taxon>
        <taxon>Teleostei</taxon>
        <taxon>Anguilliformes</taxon>
        <taxon>Anguillidae</taxon>
        <taxon>Anguilla</taxon>
    </lineage>
</organism>
<sequence>MFDYQKSKYSGVAFV</sequence>